<keyword evidence="3" id="KW-0812">Transmembrane</keyword>
<reference evidence="5 6" key="1">
    <citation type="submission" date="2024-11" db="EMBL/GenBank/DDBJ databases">
        <title>Adaptive evolution of stress response genes in parasites aligns with host niche diversity.</title>
        <authorList>
            <person name="Hahn C."/>
            <person name="Resl P."/>
        </authorList>
    </citation>
    <scope>NUCLEOTIDE SEQUENCE [LARGE SCALE GENOMIC DNA]</scope>
    <source>
        <strain evidence="5">EGGRZ-B1_66</strain>
        <tissue evidence="5">Body</tissue>
    </source>
</reference>
<dbReference type="Pfam" id="PF00090">
    <property type="entry name" value="TSP_1"/>
    <property type="match status" value="1"/>
</dbReference>
<evidence type="ECO:0000313" key="5">
    <source>
        <dbReference type="EMBL" id="KAL3309995.1"/>
    </source>
</evidence>
<evidence type="ECO:0000313" key="6">
    <source>
        <dbReference type="Proteomes" id="UP001626550"/>
    </source>
</evidence>
<dbReference type="EMBL" id="JBJKFK010003347">
    <property type="protein sequence ID" value="KAL3309995.1"/>
    <property type="molecule type" value="Genomic_DNA"/>
</dbReference>
<dbReference type="PROSITE" id="PS00022">
    <property type="entry name" value="EGF_1"/>
    <property type="match status" value="2"/>
</dbReference>
<accession>A0ABD2PR95</accession>
<dbReference type="SMART" id="SM00181">
    <property type="entry name" value="EGF"/>
    <property type="match status" value="2"/>
</dbReference>
<feature type="transmembrane region" description="Helical" evidence="3">
    <location>
        <begin position="259"/>
        <end position="280"/>
    </location>
</feature>
<proteinExistence type="predicted"/>
<feature type="domain" description="EGF-like" evidence="4">
    <location>
        <begin position="66"/>
        <end position="115"/>
    </location>
</feature>
<sequence>MTPCECPPAWTGYLCEKPYDPCSSPENDRICNLNRCRREPKSKLFGFICECMPGLESSEVNPACVDMDECALISGLCRNGGTCVNLKPTLNFYTMAMSAGYKCECLPGFWGENCEKVDKENAGWSNWSEWSDCSLSCGIGTKERHRTCILRNQDLCSGSNFDRQYCVGQRISCDQASTNELGETVYQQGDMIVKEWVYEYEAFSDPWTWSEQQSFQQPSHSDNALHTYNLIFRIIIRTSDFLQLCQLPFLYYHFHVHELLAIFAGIPAGLLSFLGLRYLFRLVFKRSVEMRSRQSYVVSGHSTSTTA</sequence>
<dbReference type="SMART" id="SM00209">
    <property type="entry name" value="TSP1"/>
    <property type="match status" value="1"/>
</dbReference>
<dbReference type="Gene3D" id="2.20.100.10">
    <property type="entry name" value="Thrombospondin type-1 (TSP1) repeat"/>
    <property type="match status" value="1"/>
</dbReference>
<evidence type="ECO:0000259" key="4">
    <source>
        <dbReference type="PROSITE" id="PS50026"/>
    </source>
</evidence>
<feature type="disulfide bond" evidence="2">
    <location>
        <begin position="105"/>
        <end position="114"/>
    </location>
</feature>
<keyword evidence="3" id="KW-0472">Membrane</keyword>
<dbReference type="Gene3D" id="2.10.25.10">
    <property type="entry name" value="Laminin"/>
    <property type="match status" value="2"/>
</dbReference>
<dbReference type="Proteomes" id="UP001626550">
    <property type="component" value="Unassembled WGS sequence"/>
</dbReference>
<dbReference type="SUPFAM" id="SSF82895">
    <property type="entry name" value="TSP-1 type 1 repeat"/>
    <property type="match status" value="1"/>
</dbReference>
<dbReference type="SUPFAM" id="SSF57196">
    <property type="entry name" value="EGF/Laminin"/>
    <property type="match status" value="1"/>
</dbReference>
<dbReference type="PANTHER" id="PTHR24044:SF504">
    <property type="entry name" value="EGF-LIKE DOMAIN-CONTAINING PROTEIN"/>
    <property type="match status" value="1"/>
</dbReference>
<keyword evidence="3" id="KW-1133">Transmembrane helix</keyword>
<dbReference type="InterPro" id="IPR036383">
    <property type="entry name" value="TSP1_rpt_sf"/>
</dbReference>
<keyword evidence="6" id="KW-1185">Reference proteome</keyword>
<dbReference type="InterPro" id="IPR000884">
    <property type="entry name" value="TSP1_rpt"/>
</dbReference>
<keyword evidence="1 2" id="KW-1015">Disulfide bond</keyword>
<organism evidence="5 6">
    <name type="scientific">Cichlidogyrus casuarinus</name>
    <dbReference type="NCBI Taxonomy" id="1844966"/>
    <lineage>
        <taxon>Eukaryota</taxon>
        <taxon>Metazoa</taxon>
        <taxon>Spiralia</taxon>
        <taxon>Lophotrochozoa</taxon>
        <taxon>Platyhelminthes</taxon>
        <taxon>Monogenea</taxon>
        <taxon>Monopisthocotylea</taxon>
        <taxon>Dactylogyridea</taxon>
        <taxon>Ancyrocephalidae</taxon>
        <taxon>Cichlidogyrus</taxon>
    </lineage>
</organism>
<dbReference type="PANTHER" id="PTHR24044">
    <property type="entry name" value="NOTCH LIGAND FAMILY MEMBER"/>
    <property type="match status" value="1"/>
</dbReference>
<dbReference type="AlphaFoldDB" id="A0ABD2PR95"/>
<dbReference type="PROSITE" id="PS50092">
    <property type="entry name" value="TSP1"/>
    <property type="match status" value="1"/>
</dbReference>
<dbReference type="PROSITE" id="PS01186">
    <property type="entry name" value="EGF_2"/>
    <property type="match status" value="1"/>
</dbReference>
<protein>
    <submittedName>
        <fullName evidence="5">Notch1p</fullName>
    </submittedName>
</protein>
<comment type="caution">
    <text evidence="5">The sequence shown here is derived from an EMBL/GenBank/DDBJ whole genome shotgun (WGS) entry which is preliminary data.</text>
</comment>
<dbReference type="InterPro" id="IPR000742">
    <property type="entry name" value="EGF"/>
</dbReference>
<dbReference type="InterPro" id="IPR001881">
    <property type="entry name" value="EGF-like_Ca-bd_dom"/>
</dbReference>
<dbReference type="InterPro" id="IPR050906">
    <property type="entry name" value="Notch_signaling"/>
</dbReference>
<keyword evidence="2" id="KW-0245">EGF-like domain</keyword>
<name>A0ABD2PR95_9PLAT</name>
<evidence type="ECO:0000256" key="2">
    <source>
        <dbReference type="PROSITE-ProRule" id="PRU00076"/>
    </source>
</evidence>
<dbReference type="CDD" id="cd00054">
    <property type="entry name" value="EGF_CA"/>
    <property type="match status" value="1"/>
</dbReference>
<evidence type="ECO:0000256" key="3">
    <source>
        <dbReference type="SAM" id="Phobius"/>
    </source>
</evidence>
<comment type="caution">
    <text evidence="2">Lacks conserved residue(s) required for the propagation of feature annotation.</text>
</comment>
<evidence type="ECO:0000256" key="1">
    <source>
        <dbReference type="ARBA" id="ARBA00023157"/>
    </source>
</evidence>
<dbReference type="PROSITE" id="PS50026">
    <property type="entry name" value="EGF_3"/>
    <property type="match status" value="1"/>
</dbReference>
<dbReference type="SMART" id="SM00179">
    <property type="entry name" value="EGF_CA"/>
    <property type="match status" value="1"/>
</dbReference>
<gene>
    <name evidence="5" type="primary">NOTCH1</name>
    <name evidence="5" type="ORF">Ciccas_011446</name>
</gene>